<evidence type="ECO:0000256" key="3">
    <source>
        <dbReference type="ARBA" id="ARBA00022692"/>
    </source>
</evidence>
<evidence type="ECO:0000256" key="4">
    <source>
        <dbReference type="ARBA" id="ARBA00022989"/>
    </source>
</evidence>
<dbReference type="CDD" id="cd06662">
    <property type="entry name" value="SURF1"/>
    <property type="match status" value="1"/>
</dbReference>
<dbReference type="OrthoDB" id="6079986at2"/>
<evidence type="ECO:0000256" key="6">
    <source>
        <dbReference type="RuleBase" id="RU363076"/>
    </source>
</evidence>
<name>A0A285STB8_9HYPH</name>
<evidence type="ECO:0000256" key="1">
    <source>
        <dbReference type="ARBA" id="ARBA00004370"/>
    </source>
</evidence>
<keyword evidence="4 6" id="KW-1133">Transmembrane helix</keyword>
<dbReference type="InterPro" id="IPR045214">
    <property type="entry name" value="Surf1/Surf4"/>
</dbReference>
<dbReference type="PANTHER" id="PTHR23427">
    <property type="entry name" value="SURFEIT LOCUS PROTEIN"/>
    <property type="match status" value="1"/>
</dbReference>
<gene>
    <name evidence="7" type="ORF">SAMN05421512_10669</name>
</gene>
<accession>A0A285STB8</accession>
<dbReference type="STRING" id="538381.GCA_001696535_02598"/>
<keyword evidence="6" id="KW-1003">Cell membrane</keyword>
<keyword evidence="5 6" id="KW-0472">Membrane</keyword>
<evidence type="ECO:0000256" key="2">
    <source>
        <dbReference type="ARBA" id="ARBA00007165"/>
    </source>
</evidence>
<dbReference type="GO" id="GO:0005886">
    <property type="term" value="C:plasma membrane"/>
    <property type="evidence" value="ECO:0007669"/>
    <property type="project" value="UniProtKB-SubCell"/>
</dbReference>
<dbReference type="Pfam" id="PF02104">
    <property type="entry name" value="SURF1"/>
    <property type="match status" value="1"/>
</dbReference>
<feature type="transmembrane region" description="Helical" evidence="6">
    <location>
        <begin position="17"/>
        <end position="37"/>
    </location>
</feature>
<dbReference type="PROSITE" id="PS50895">
    <property type="entry name" value="SURF1"/>
    <property type="match status" value="1"/>
</dbReference>
<reference evidence="7 8" key="1">
    <citation type="submission" date="2017-08" db="EMBL/GenBank/DDBJ databases">
        <authorList>
            <person name="de Groot N.N."/>
        </authorList>
    </citation>
    <scope>NUCLEOTIDE SEQUENCE [LARGE SCALE GENOMIC DNA]</scope>
    <source>
        <strain evidence="7 8">USBA 352</strain>
    </source>
</reference>
<comment type="similarity">
    <text evidence="2 6">Belongs to the SURF1 family.</text>
</comment>
<feature type="transmembrane region" description="Helical" evidence="6">
    <location>
        <begin position="231"/>
        <end position="250"/>
    </location>
</feature>
<evidence type="ECO:0000313" key="7">
    <source>
        <dbReference type="EMBL" id="SOC09591.1"/>
    </source>
</evidence>
<keyword evidence="3 6" id="KW-0812">Transmembrane</keyword>
<sequence>MTSNASTAPAPAAKRRLLLPGLVAFVVFCVLMTLGTWQVMRLQWKLALIERVEERIDLAPVDPPAPDAWEGIDEDAWDYRPVRLKGKFLEGEVYYYIALSEPHGTFGGPGYLVYAPFRTEAGPVVMVNRGFVPESRRLPESRPGSEPPAGEVEIAGLWRRDERGNMFTLDADPKTQVWFVREAPKMAASLGIDDAPLAPFSVDLRAEATPAGGLPQAGETIISFRNNHLQYAVTWYGLGLVLIGVFIAFARSETRRPSGE</sequence>
<proteinExistence type="inferred from homology"/>
<dbReference type="InterPro" id="IPR002994">
    <property type="entry name" value="Surf1/Shy1"/>
</dbReference>
<dbReference type="Proteomes" id="UP000219331">
    <property type="component" value="Unassembled WGS sequence"/>
</dbReference>
<dbReference type="AlphaFoldDB" id="A0A285STB8"/>
<dbReference type="PANTHER" id="PTHR23427:SF2">
    <property type="entry name" value="SURFEIT LOCUS PROTEIN 1"/>
    <property type="match status" value="1"/>
</dbReference>
<comment type="subcellular location">
    <subcellularLocation>
        <location evidence="6">Cell membrane</location>
        <topology evidence="6">Multi-pass membrane protein</topology>
    </subcellularLocation>
    <subcellularLocation>
        <location evidence="1">Membrane</location>
    </subcellularLocation>
</comment>
<evidence type="ECO:0000256" key="5">
    <source>
        <dbReference type="ARBA" id="ARBA00023136"/>
    </source>
</evidence>
<dbReference type="RefSeq" id="WP_097175058.1">
    <property type="nucleotide sequence ID" value="NZ_OBML01000006.1"/>
</dbReference>
<organism evidence="7 8">
    <name type="scientific">Stappia indica</name>
    <dbReference type="NCBI Taxonomy" id="538381"/>
    <lineage>
        <taxon>Bacteria</taxon>
        <taxon>Pseudomonadati</taxon>
        <taxon>Pseudomonadota</taxon>
        <taxon>Alphaproteobacteria</taxon>
        <taxon>Hyphomicrobiales</taxon>
        <taxon>Stappiaceae</taxon>
        <taxon>Stappia</taxon>
    </lineage>
</organism>
<keyword evidence="8" id="KW-1185">Reference proteome</keyword>
<protein>
    <recommendedName>
        <fullName evidence="6">SURF1-like protein</fullName>
    </recommendedName>
</protein>
<evidence type="ECO:0000313" key="8">
    <source>
        <dbReference type="Proteomes" id="UP000219331"/>
    </source>
</evidence>
<dbReference type="EMBL" id="OBML01000006">
    <property type="protein sequence ID" value="SOC09591.1"/>
    <property type="molecule type" value="Genomic_DNA"/>
</dbReference>